<reference evidence="2" key="1">
    <citation type="submission" date="2022-11" db="UniProtKB">
        <authorList>
            <consortium name="WormBaseParasite"/>
        </authorList>
    </citation>
    <scope>IDENTIFICATION</scope>
</reference>
<proteinExistence type="predicted"/>
<protein>
    <submittedName>
        <fullName evidence="2">Uncharacterized protein</fullName>
    </submittedName>
</protein>
<name>A0A914E1P5_9BILA</name>
<organism evidence="1 2">
    <name type="scientific">Acrobeloides nanus</name>
    <dbReference type="NCBI Taxonomy" id="290746"/>
    <lineage>
        <taxon>Eukaryota</taxon>
        <taxon>Metazoa</taxon>
        <taxon>Ecdysozoa</taxon>
        <taxon>Nematoda</taxon>
        <taxon>Chromadorea</taxon>
        <taxon>Rhabditida</taxon>
        <taxon>Tylenchina</taxon>
        <taxon>Cephalobomorpha</taxon>
        <taxon>Cephaloboidea</taxon>
        <taxon>Cephalobidae</taxon>
        <taxon>Acrobeloides</taxon>
    </lineage>
</organism>
<sequence length="76" mass="8560">MVPYGLGSVEGAAGYGFTTCYRHAPQSSGESSERDTRLRWRTSSSVQSWICKSRKLFLVPISGWFCIALRWLGLKE</sequence>
<dbReference type="AlphaFoldDB" id="A0A914E1P5"/>
<evidence type="ECO:0000313" key="2">
    <source>
        <dbReference type="WBParaSite" id="ACRNAN_scaffold5161.g19298.t1"/>
    </source>
</evidence>
<dbReference type="Proteomes" id="UP000887540">
    <property type="component" value="Unplaced"/>
</dbReference>
<dbReference type="WBParaSite" id="ACRNAN_scaffold5161.g19298.t1">
    <property type="protein sequence ID" value="ACRNAN_scaffold5161.g19298.t1"/>
    <property type="gene ID" value="ACRNAN_scaffold5161.g19298"/>
</dbReference>
<evidence type="ECO:0000313" key="1">
    <source>
        <dbReference type="Proteomes" id="UP000887540"/>
    </source>
</evidence>
<keyword evidence="1" id="KW-1185">Reference proteome</keyword>
<accession>A0A914E1P5</accession>